<evidence type="ECO:0000313" key="2">
    <source>
        <dbReference type="Proteomes" id="UP001203297"/>
    </source>
</evidence>
<dbReference type="NCBIfam" id="TIGR01509">
    <property type="entry name" value="HAD-SF-IA-v3"/>
    <property type="match status" value="1"/>
</dbReference>
<proteinExistence type="predicted"/>
<dbReference type="Pfam" id="PF00702">
    <property type="entry name" value="Hydrolase"/>
    <property type="match status" value="1"/>
</dbReference>
<name>A0AAD4MAJ0_9AGAM</name>
<comment type="caution">
    <text evidence="1">The sequence shown here is derived from an EMBL/GenBank/DDBJ whole genome shotgun (WGS) entry which is preliminary data.</text>
</comment>
<dbReference type="GO" id="GO:0050308">
    <property type="term" value="F:sugar-phosphatase activity"/>
    <property type="evidence" value="ECO:0007669"/>
    <property type="project" value="TreeGrafter"/>
</dbReference>
<accession>A0AAD4MAJ0</accession>
<dbReference type="SFLD" id="SFLDG01135">
    <property type="entry name" value="C1.5.6:_HAD__Beta-PGM__Phospha"/>
    <property type="match status" value="1"/>
</dbReference>
<dbReference type="Proteomes" id="UP001203297">
    <property type="component" value="Unassembled WGS sequence"/>
</dbReference>
<dbReference type="AlphaFoldDB" id="A0AAD4MAJ0"/>
<dbReference type="InterPro" id="IPR023214">
    <property type="entry name" value="HAD_sf"/>
</dbReference>
<evidence type="ECO:0000313" key="1">
    <source>
        <dbReference type="EMBL" id="KAI0306812.1"/>
    </source>
</evidence>
<gene>
    <name evidence="1" type="ORF">B0F90DRAFT_1849139</name>
</gene>
<organism evidence="1 2">
    <name type="scientific">Multifurca ochricompacta</name>
    <dbReference type="NCBI Taxonomy" id="376703"/>
    <lineage>
        <taxon>Eukaryota</taxon>
        <taxon>Fungi</taxon>
        <taxon>Dikarya</taxon>
        <taxon>Basidiomycota</taxon>
        <taxon>Agaricomycotina</taxon>
        <taxon>Agaricomycetes</taxon>
        <taxon>Russulales</taxon>
        <taxon>Russulaceae</taxon>
        <taxon>Multifurca</taxon>
    </lineage>
</organism>
<sequence>MPVISLHFDAILFDMDGTLIDSTAGVAGAWEVFAKTYPEINVQEILKTTHGVRTVETLERFCRITDPEKLEREVARFEEEIITTSKENGLPGILLLPGVRNIIDNGSDRWTICTSATRAYGSAALESVDIAPPETIVFAEDVDHGKPMPDPYLLGAYRCGVNPKRCLVVEDAPAGVQSGKAAGCTTLAVVTSHSREQMVTSKADYLVDNLASVTMEPDEKGVVVTITTP</sequence>
<dbReference type="SFLD" id="SFLDS00003">
    <property type="entry name" value="Haloacid_Dehalogenase"/>
    <property type="match status" value="1"/>
</dbReference>
<keyword evidence="2" id="KW-1185">Reference proteome</keyword>
<dbReference type="Gene3D" id="1.10.150.240">
    <property type="entry name" value="Putative phosphatase, domain 2"/>
    <property type="match status" value="1"/>
</dbReference>
<dbReference type="SUPFAM" id="SSF56784">
    <property type="entry name" value="HAD-like"/>
    <property type="match status" value="1"/>
</dbReference>
<dbReference type="Gene3D" id="3.40.50.1000">
    <property type="entry name" value="HAD superfamily/HAD-like"/>
    <property type="match status" value="1"/>
</dbReference>
<protein>
    <submittedName>
        <fullName evidence="1">Phosphatase</fullName>
    </submittedName>
</protein>
<dbReference type="InterPro" id="IPR036412">
    <property type="entry name" value="HAD-like_sf"/>
</dbReference>
<dbReference type="InterPro" id="IPR023198">
    <property type="entry name" value="PGP-like_dom2"/>
</dbReference>
<dbReference type="InterPro" id="IPR051806">
    <property type="entry name" value="HAD-like_SPP"/>
</dbReference>
<reference evidence="1" key="1">
    <citation type="journal article" date="2022" name="New Phytol.">
        <title>Evolutionary transition to the ectomycorrhizal habit in the genomes of a hyperdiverse lineage of mushroom-forming fungi.</title>
        <authorList>
            <person name="Looney B."/>
            <person name="Miyauchi S."/>
            <person name="Morin E."/>
            <person name="Drula E."/>
            <person name="Courty P.E."/>
            <person name="Kohler A."/>
            <person name="Kuo A."/>
            <person name="LaButti K."/>
            <person name="Pangilinan J."/>
            <person name="Lipzen A."/>
            <person name="Riley R."/>
            <person name="Andreopoulos W."/>
            <person name="He G."/>
            <person name="Johnson J."/>
            <person name="Nolan M."/>
            <person name="Tritt A."/>
            <person name="Barry K.W."/>
            <person name="Grigoriev I.V."/>
            <person name="Nagy L.G."/>
            <person name="Hibbett D."/>
            <person name="Henrissat B."/>
            <person name="Matheny P.B."/>
            <person name="Labbe J."/>
            <person name="Martin F.M."/>
        </authorList>
    </citation>
    <scope>NUCLEOTIDE SEQUENCE</scope>
    <source>
        <strain evidence="1">BPL690</strain>
    </source>
</reference>
<dbReference type="PANTHER" id="PTHR43481">
    <property type="entry name" value="FRUCTOSE-1-PHOSPHATE PHOSPHATASE"/>
    <property type="match status" value="1"/>
</dbReference>
<dbReference type="PANTHER" id="PTHR43481:SF4">
    <property type="entry name" value="GLYCEROL-1-PHOSPHATE PHOSPHOHYDROLASE 1-RELATED"/>
    <property type="match status" value="1"/>
</dbReference>
<dbReference type="EMBL" id="WTXG01000002">
    <property type="protein sequence ID" value="KAI0306812.1"/>
    <property type="molecule type" value="Genomic_DNA"/>
</dbReference>
<dbReference type="SFLD" id="SFLDG01129">
    <property type="entry name" value="C1.5:_HAD__Beta-PGM__Phosphata"/>
    <property type="match status" value="1"/>
</dbReference>
<dbReference type="InterPro" id="IPR006439">
    <property type="entry name" value="HAD-SF_hydro_IA"/>
</dbReference>